<keyword evidence="5" id="KW-1185">Reference proteome</keyword>
<evidence type="ECO:0000313" key="5">
    <source>
        <dbReference type="Proteomes" id="UP001500635"/>
    </source>
</evidence>
<comment type="caution">
    <text evidence="4">The sequence shown here is derived from an EMBL/GenBank/DDBJ whole genome shotgun (WGS) entry which is preliminary data.</text>
</comment>
<feature type="compositionally biased region" description="Basic and acidic residues" evidence="1">
    <location>
        <begin position="1227"/>
        <end position="1237"/>
    </location>
</feature>
<evidence type="ECO:0000256" key="1">
    <source>
        <dbReference type="SAM" id="MobiDB-lite"/>
    </source>
</evidence>
<dbReference type="Pfam" id="PF26381">
    <property type="entry name" value="BREX_PglY_5th"/>
    <property type="match status" value="1"/>
</dbReference>
<feature type="region of interest" description="Disordered" evidence="1">
    <location>
        <begin position="1227"/>
        <end position="1249"/>
    </location>
</feature>
<reference evidence="5" key="1">
    <citation type="journal article" date="2019" name="Int. J. Syst. Evol. Microbiol.">
        <title>The Global Catalogue of Microorganisms (GCM) 10K type strain sequencing project: providing services to taxonomists for standard genome sequencing and annotation.</title>
        <authorList>
            <consortium name="The Broad Institute Genomics Platform"/>
            <consortium name="The Broad Institute Genome Sequencing Center for Infectious Disease"/>
            <person name="Wu L."/>
            <person name="Ma J."/>
        </authorList>
    </citation>
    <scope>NUCLEOTIDE SEQUENCE [LARGE SCALE GENOMIC DNA]</scope>
    <source>
        <strain evidence="5">JCM 17688</strain>
    </source>
</reference>
<dbReference type="EMBL" id="BAABFR010000002">
    <property type="protein sequence ID" value="GAA4383495.1"/>
    <property type="molecule type" value="Genomic_DNA"/>
</dbReference>
<dbReference type="Pfam" id="PF26382">
    <property type="entry name" value="BREX_PglY_6th"/>
    <property type="match status" value="1"/>
</dbReference>
<dbReference type="InterPro" id="IPR058747">
    <property type="entry name" value="PglY_C"/>
</dbReference>
<evidence type="ECO:0008006" key="6">
    <source>
        <dbReference type="Google" id="ProtNLM"/>
    </source>
</evidence>
<proteinExistence type="predicted"/>
<protein>
    <recommendedName>
        <fullName evidence="6">Phage resistance protein</fullName>
    </recommendedName>
</protein>
<feature type="domain" description="ATPase PglY C-terminal" evidence="3">
    <location>
        <begin position="1004"/>
        <end position="1176"/>
    </location>
</feature>
<sequence length="1288" mass="141732">MFPGLAPASRTLRQTFDIPESHGAGDYVLRLSDSVETGHMQATVDAYVVTPAIAEAFDLALGTVDEALRTKENKAAYLNGSFGSGKSHFMAVLYGVLGHAPEARAVPELQPIIAKHPRISEANLLRLTFHFLDSTSIESALFEQYLHQIERLHPEAKPPVLHSAGGLFDDAANRRAEVGDERFFAALNKDEAAPSSGTVDWAALGAPTAVWNAQTYAEASSPDAEPERRARLKQALIKAYFTSYSRNTDWLSLEEGLAVIADHAKSLGYDGVVLMLDELVLWLTFLITERERFSAEVQKITKLVETSRGRLAVPITSFIARQHDLSKWVAGGADSGATRQAIEQAFAHQAGRFGEVTLGDENLPFIAHKRLLQPLNDEAAQALTASFARIDRNPKVWDVLLDGVNTDDLHRGADADAFKLTYPFSPALIATLRALSGQMQRERTALKVMQQMLADKADQLTIDSVIPVGEAFDYIIDSAGGTAINAAAAATFKTARTLWHEKLRPLLFRTAGVDEDTPDGDAPPGLRADIRIAKTLLMSAIAPNVPALKQIDANRLASLNHGSVISLIPGDQAGQILGKVKTWAAEIPEITVTADANPIISVTLESVDYERIVARAQGEDTDGRRRELVRDLLSKHFGVDGTEATIDNARLRVVTWRGTARTVEVVFGNVRDRGYLSDGAFTPHTPGALRLMVDLPFDEPGHTVDEDHERIEELKRTGHDGFTIAWLPTFFDDKQNRQLGRLVILNYLLDGDRWASYANELPEADRPAAKAILEGQQSQTKAQLEMALQVMYGVAGGASSKAPYLRSLEPGVTVTKPIGNTLGAAIDRLISDAYAARYPEHPEFSPEDRLITRSDLNLTLRRLREAQSQADGRIGLNATERATVRRVVTPLELARTNETHLIFGPQQFTGVQNRITQELARLGIDETGDIQIADLRTAIEKMSAKRGLNRDMTDLIAATWATRTKRSWFLMGTAVDEPTIGTIGERVVLRLEPLPDGARWEQAVRRWKTWTGQPVNEYLTATNLGKFGDQVREYARSDFTGRGGFAREIADYCAAFGIEADGGRPALAADLAELFEKRIPLASNLDIVAAIADAHVRGSDTEAAKSLTTAAEVERALQEHPAAKWDVLRNATDDPRAQRILADLGRALATHEFAANLPVALAQADGQRDAWLESRAAQDRKVAPGPTDEDLRRQRAAQQRLEAERLRLEELAREAQRQRAEQEERARRLEAELERQRSRQASPGRHREGETRFTVDAAGGYSAIEEELKSLLAQEKGARFEVIIRRVD</sequence>
<dbReference type="RefSeq" id="WP_344989803.1">
    <property type="nucleotide sequence ID" value="NZ_BAABFR010000002.1"/>
</dbReference>
<dbReference type="Proteomes" id="UP001500635">
    <property type="component" value="Unassembled WGS sequence"/>
</dbReference>
<dbReference type="InterPro" id="IPR058748">
    <property type="entry name" value="PglY_5th"/>
</dbReference>
<feature type="domain" description="ATPase PglY 5th" evidence="2">
    <location>
        <begin position="855"/>
        <end position="961"/>
    </location>
</feature>
<organism evidence="4 5">
    <name type="scientific">Tsukamurella soli</name>
    <dbReference type="NCBI Taxonomy" id="644556"/>
    <lineage>
        <taxon>Bacteria</taxon>
        <taxon>Bacillati</taxon>
        <taxon>Actinomycetota</taxon>
        <taxon>Actinomycetes</taxon>
        <taxon>Mycobacteriales</taxon>
        <taxon>Tsukamurellaceae</taxon>
        <taxon>Tsukamurella</taxon>
    </lineage>
</organism>
<evidence type="ECO:0000313" key="4">
    <source>
        <dbReference type="EMBL" id="GAA4383495.1"/>
    </source>
</evidence>
<feature type="region of interest" description="Disordered" evidence="1">
    <location>
        <begin position="1175"/>
        <end position="1197"/>
    </location>
</feature>
<accession>A0ABP8J2F4</accession>
<evidence type="ECO:0000259" key="3">
    <source>
        <dbReference type="Pfam" id="PF26382"/>
    </source>
</evidence>
<name>A0ABP8J2F4_9ACTN</name>
<gene>
    <name evidence="4" type="ORF">GCM10023147_02790</name>
</gene>
<evidence type="ECO:0000259" key="2">
    <source>
        <dbReference type="Pfam" id="PF26381"/>
    </source>
</evidence>